<reference evidence="2 3" key="1">
    <citation type="submission" date="2022-10" db="EMBL/GenBank/DDBJ databases">
        <title>WGS assembly of Paspalum vaginatum 540-79.</title>
        <authorList>
            <person name="Sun G."/>
            <person name="Wase N."/>
            <person name="Shu S."/>
            <person name="Jenkins J."/>
            <person name="Zhou B."/>
            <person name="Torres-Rodriguez J."/>
            <person name="Chen C."/>
            <person name="Sandor L."/>
            <person name="Plott C."/>
            <person name="Yoshinga Y."/>
            <person name="Daum C."/>
            <person name="Qi P."/>
            <person name="Barry K."/>
            <person name="Lipzen A."/>
            <person name="Berry L."/>
            <person name="Pedersen C."/>
            <person name="Gottilla T."/>
            <person name="Foltz A."/>
            <person name="Yu H."/>
            <person name="O'Malley R."/>
            <person name="Zhang C."/>
            <person name="Devos K."/>
            <person name="Sigmon B."/>
            <person name="Yu B."/>
            <person name="Obata T."/>
            <person name="Schmutz J."/>
            <person name="Schnable J."/>
        </authorList>
    </citation>
    <scope>NUCLEOTIDE SEQUENCE [LARGE SCALE GENOMIC DNA]</scope>
    <source>
        <strain evidence="3">cv. 540-79</strain>
    </source>
</reference>
<evidence type="ECO:0000256" key="1">
    <source>
        <dbReference type="SAM" id="MobiDB-lite"/>
    </source>
</evidence>
<feature type="compositionally biased region" description="Basic residues" evidence="1">
    <location>
        <begin position="1"/>
        <end position="13"/>
    </location>
</feature>
<comment type="caution">
    <text evidence="2">The sequence shown here is derived from an EMBL/GenBank/DDBJ whole genome shotgun (WGS) entry which is preliminary data.</text>
</comment>
<evidence type="ECO:0000313" key="2">
    <source>
        <dbReference type="EMBL" id="KAJ1254251.1"/>
    </source>
</evidence>
<dbReference type="AlphaFoldDB" id="A0A9W7X933"/>
<evidence type="ECO:0000313" key="3">
    <source>
        <dbReference type="Proteomes" id="UP001164776"/>
    </source>
</evidence>
<organism evidence="2 3">
    <name type="scientific">Paspalum vaginatum</name>
    <name type="common">seashore paspalum</name>
    <dbReference type="NCBI Taxonomy" id="158149"/>
    <lineage>
        <taxon>Eukaryota</taxon>
        <taxon>Viridiplantae</taxon>
        <taxon>Streptophyta</taxon>
        <taxon>Embryophyta</taxon>
        <taxon>Tracheophyta</taxon>
        <taxon>Spermatophyta</taxon>
        <taxon>Magnoliopsida</taxon>
        <taxon>Liliopsida</taxon>
        <taxon>Poales</taxon>
        <taxon>Poaceae</taxon>
        <taxon>PACMAD clade</taxon>
        <taxon>Panicoideae</taxon>
        <taxon>Andropogonodae</taxon>
        <taxon>Paspaleae</taxon>
        <taxon>Paspalinae</taxon>
        <taxon>Paspalum</taxon>
    </lineage>
</organism>
<proteinExistence type="predicted"/>
<feature type="compositionally biased region" description="Basic and acidic residues" evidence="1">
    <location>
        <begin position="117"/>
        <end position="129"/>
    </location>
</feature>
<keyword evidence="3" id="KW-1185">Reference proteome</keyword>
<dbReference type="OrthoDB" id="688058at2759"/>
<dbReference type="Proteomes" id="UP001164776">
    <property type="component" value="Unassembled WGS sequence"/>
</dbReference>
<dbReference type="EMBL" id="MU630217">
    <property type="protein sequence ID" value="KAJ1254251.1"/>
    <property type="molecule type" value="Genomic_DNA"/>
</dbReference>
<feature type="region of interest" description="Disordered" evidence="1">
    <location>
        <begin position="108"/>
        <end position="129"/>
    </location>
</feature>
<sequence>PRGRGRGRGRGRTRPPASAEASTTGLLATRQQGQEAESSGAGRRGCKVAPEPREWGDECPGGVPLPPMPGSPSFRFYCQKTAAVDKILAEADDKDGSVRVRATTRQLSNRNEVTATKAHESNEVSEHKEGTRWLRFRGLSMVATAWHNLFSCRTSKTSRPAAAESHRPPAASRSHP</sequence>
<protein>
    <submittedName>
        <fullName evidence="2">Uncharacterized protein</fullName>
    </submittedName>
</protein>
<feature type="compositionally biased region" description="Polar residues" evidence="1">
    <location>
        <begin position="20"/>
        <end position="37"/>
    </location>
</feature>
<feature type="region of interest" description="Disordered" evidence="1">
    <location>
        <begin position="1"/>
        <end position="66"/>
    </location>
</feature>
<gene>
    <name evidence="2" type="ORF">BS78_K099100</name>
</gene>
<feature type="region of interest" description="Disordered" evidence="1">
    <location>
        <begin position="153"/>
        <end position="176"/>
    </location>
</feature>
<name>A0A9W7X933_9POAL</name>
<accession>A0A9W7X933</accession>
<feature type="non-terminal residue" evidence="2">
    <location>
        <position position="1"/>
    </location>
</feature>